<sequence>MTIVQLEYLLAVANFGSFSQAAERCFVTQPSLSMQIKNLEEELGVVLLDRSKKPVVLTQAGEAVVARARDAVRVFNSVYEDVAELKGTVSGVLRLGVIPTIAPYLLPCMVQDFAQRCPDVHLEIKEMITPQIVRAMEHDEIDAAILAGGTCPEGISEDCVFDDRFFAYVSPEHRLYERANVRIEDLDLKEMLLLSEGHCFRDQILDLCPSRGGHGSYYFESGSLETLMRIVDNTDFMTIIPAMAVPYVPQEHRSQVKPLAKGAVSRKIAIAVRRTYVKDSIVRKLHESVAAVAPKLES</sequence>
<proteinExistence type="inferred from homology"/>
<evidence type="ECO:0000313" key="7">
    <source>
        <dbReference type="Proteomes" id="UP000824014"/>
    </source>
</evidence>
<dbReference type="PANTHER" id="PTHR30419:SF29">
    <property type="entry name" value="LYSR-FAMILY TRANSCRIPTIONAL REGULATOR"/>
    <property type="match status" value="1"/>
</dbReference>
<dbReference type="GO" id="GO:0003700">
    <property type="term" value="F:DNA-binding transcription factor activity"/>
    <property type="evidence" value="ECO:0007669"/>
    <property type="project" value="InterPro"/>
</dbReference>
<dbReference type="Pfam" id="PF03466">
    <property type="entry name" value="LysR_substrate"/>
    <property type="match status" value="1"/>
</dbReference>
<dbReference type="Pfam" id="PF00126">
    <property type="entry name" value="HTH_1"/>
    <property type="match status" value="1"/>
</dbReference>
<evidence type="ECO:0000256" key="4">
    <source>
        <dbReference type="ARBA" id="ARBA00023163"/>
    </source>
</evidence>
<dbReference type="Proteomes" id="UP000824014">
    <property type="component" value="Unassembled WGS sequence"/>
</dbReference>
<dbReference type="InterPro" id="IPR000847">
    <property type="entry name" value="LysR_HTH_N"/>
</dbReference>
<protein>
    <submittedName>
        <fullName evidence="6">Hydrogen peroxide-inducible genes activator</fullName>
    </submittedName>
</protein>
<dbReference type="InterPro" id="IPR036388">
    <property type="entry name" value="WH-like_DNA-bd_sf"/>
</dbReference>
<reference evidence="6" key="2">
    <citation type="submission" date="2021-04" db="EMBL/GenBank/DDBJ databases">
        <authorList>
            <person name="Gilroy R."/>
        </authorList>
    </citation>
    <scope>NUCLEOTIDE SEQUENCE</scope>
    <source>
        <strain evidence="6">ChiHjej11B10-19426</strain>
    </source>
</reference>
<keyword evidence="2" id="KW-0805">Transcription regulation</keyword>
<dbReference type="EMBL" id="DXCC01000004">
    <property type="protein sequence ID" value="HIZ14607.1"/>
    <property type="molecule type" value="Genomic_DNA"/>
</dbReference>
<comment type="similarity">
    <text evidence="1">Belongs to the LysR transcriptional regulatory family.</text>
</comment>
<evidence type="ECO:0000256" key="1">
    <source>
        <dbReference type="ARBA" id="ARBA00009437"/>
    </source>
</evidence>
<dbReference type="FunFam" id="1.10.10.10:FF:000001">
    <property type="entry name" value="LysR family transcriptional regulator"/>
    <property type="match status" value="1"/>
</dbReference>
<accession>A0A9D2DCZ8</accession>
<comment type="caution">
    <text evidence="6">The sequence shown here is derived from an EMBL/GenBank/DDBJ whole genome shotgun (WGS) entry which is preliminary data.</text>
</comment>
<reference evidence="6" key="1">
    <citation type="journal article" date="2021" name="PeerJ">
        <title>Extensive microbial diversity within the chicken gut microbiome revealed by metagenomics and culture.</title>
        <authorList>
            <person name="Gilroy R."/>
            <person name="Ravi A."/>
            <person name="Getino M."/>
            <person name="Pursley I."/>
            <person name="Horton D.L."/>
            <person name="Alikhan N.F."/>
            <person name="Baker D."/>
            <person name="Gharbi K."/>
            <person name="Hall N."/>
            <person name="Watson M."/>
            <person name="Adriaenssens E.M."/>
            <person name="Foster-Nyarko E."/>
            <person name="Jarju S."/>
            <person name="Secka A."/>
            <person name="Antonio M."/>
            <person name="Oren A."/>
            <person name="Chaudhuri R.R."/>
            <person name="La Ragione R."/>
            <person name="Hildebrand F."/>
            <person name="Pallen M.J."/>
        </authorList>
    </citation>
    <scope>NUCLEOTIDE SEQUENCE</scope>
    <source>
        <strain evidence="6">ChiHjej11B10-19426</strain>
    </source>
</reference>
<dbReference type="InterPro" id="IPR005119">
    <property type="entry name" value="LysR_subst-bd"/>
</dbReference>
<evidence type="ECO:0000313" key="6">
    <source>
        <dbReference type="EMBL" id="HIZ14607.1"/>
    </source>
</evidence>
<organism evidence="6 7">
    <name type="scientific">Candidatus Tidjanibacter faecipullorum</name>
    <dbReference type="NCBI Taxonomy" id="2838766"/>
    <lineage>
        <taxon>Bacteria</taxon>
        <taxon>Pseudomonadati</taxon>
        <taxon>Bacteroidota</taxon>
        <taxon>Bacteroidia</taxon>
        <taxon>Bacteroidales</taxon>
        <taxon>Rikenellaceae</taxon>
        <taxon>Tidjanibacter</taxon>
    </lineage>
</organism>
<dbReference type="PRINTS" id="PR00039">
    <property type="entry name" value="HTHLYSR"/>
</dbReference>
<name>A0A9D2DCZ8_9BACT</name>
<dbReference type="GO" id="GO:0003677">
    <property type="term" value="F:DNA binding"/>
    <property type="evidence" value="ECO:0007669"/>
    <property type="project" value="UniProtKB-KW"/>
</dbReference>
<dbReference type="PROSITE" id="PS50931">
    <property type="entry name" value="HTH_LYSR"/>
    <property type="match status" value="1"/>
</dbReference>
<keyword evidence="3" id="KW-0238">DNA-binding</keyword>
<dbReference type="SUPFAM" id="SSF53850">
    <property type="entry name" value="Periplasmic binding protein-like II"/>
    <property type="match status" value="1"/>
</dbReference>
<dbReference type="GO" id="GO:0005829">
    <property type="term" value="C:cytosol"/>
    <property type="evidence" value="ECO:0007669"/>
    <property type="project" value="TreeGrafter"/>
</dbReference>
<dbReference type="Gene3D" id="1.10.10.10">
    <property type="entry name" value="Winged helix-like DNA-binding domain superfamily/Winged helix DNA-binding domain"/>
    <property type="match status" value="1"/>
</dbReference>
<dbReference type="PANTHER" id="PTHR30419">
    <property type="entry name" value="HTH-TYPE TRANSCRIPTIONAL REGULATOR YBHD"/>
    <property type="match status" value="1"/>
</dbReference>
<evidence type="ECO:0000259" key="5">
    <source>
        <dbReference type="PROSITE" id="PS50931"/>
    </source>
</evidence>
<dbReference type="CDD" id="cd08411">
    <property type="entry name" value="PBP2_OxyR"/>
    <property type="match status" value="1"/>
</dbReference>
<gene>
    <name evidence="6" type="ORF">H9816_01645</name>
</gene>
<dbReference type="Gene3D" id="3.40.190.10">
    <property type="entry name" value="Periplasmic binding protein-like II"/>
    <property type="match status" value="2"/>
</dbReference>
<dbReference type="SUPFAM" id="SSF46785">
    <property type="entry name" value="Winged helix' DNA-binding domain"/>
    <property type="match status" value="1"/>
</dbReference>
<keyword evidence="4" id="KW-0804">Transcription</keyword>
<evidence type="ECO:0000256" key="3">
    <source>
        <dbReference type="ARBA" id="ARBA00023125"/>
    </source>
</evidence>
<dbReference type="InterPro" id="IPR050950">
    <property type="entry name" value="HTH-type_LysR_regulators"/>
</dbReference>
<feature type="domain" description="HTH lysR-type" evidence="5">
    <location>
        <begin position="1"/>
        <end position="58"/>
    </location>
</feature>
<dbReference type="AlphaFoldDB" id="A0A9D2DCZ8"/>
<dbReference type="InterPro" id="IPR036390">
    <property type="entry name" value="WH_DNA-bd_sf"/>
</dbReference>
<evidence type="ECO:0000256" key="2">
    <source>
        <dbReference type="ARBA" id="ARBA00023015"/>
    </source>
</evidence>